<evidence type="ECO:0000256" key="1">
    <source>
        <dbReference type="SAM" id="MobiDB-lite"/>
    </source>
</evidence>
<keyword evidence="3" id="KW-1185">Reference proteome</keyword>
<dbReference type="OrthoDB" id="65217at2759"/>
<reference evidence="2 3" key="1">
    <citation type="journal article" date="2014" name="Genome Biol. Evol.">
        <title>The secreted proteins of Achlya hypogyna and Thraustotheca clavata identify the ancestral oomycete secretome and reveal gene acquisitions by horizontal gene transfer.</title>
        <authorList>
            <person name="Misner I."/>
            <person name="Blouin N."/>
            <person name="Leonard G."/>
            <person name="Richards T.A."/>
            <person name="Lane C.E."/>
        </authorList>
    </citation>
    <scope>NUCLEOTIDE SEQUENCE [LARGE SCALE GENOMIC DNA]</scope>
    <source>
        <strain evidence="2 3">ATCC 48635</strain>
    </source>
</reference>
<evidence type="ECO:0000313" key="3">
    <source>
        <dbReference type="Proteomes" id="UP000243579"/>
    </source>
</evidence>
<protein>
    <submittedName>
        <fullName evidence="2">Uncharacterized protein</fullName>
    </submittedName>
</protein>
<feature type="region of interest" description="Disordered" evidence="1">
    <location>
        <begin position="49"/>
        <end position="77"/>
    </location>
</feature>
<proteinExistence type="predicted"/>
<name>A0A1V9ZFK3_ACHHY</name>
<accession>A0A1V9ZFK3</accession>
<feature type="compositionally biased region" description="Low complexity" evidence="1">
    <location>
        <begin position="102"/>
        <end position="115"/>
    </location>
</feature>
<sequence length="375" mass="41486">MPTDIQWIKGTIEASIEELVRLADTKINWTNGAGKGYIFLPGVYQWHADKSETPPPPTPPTDLPAPVDPSLPVEPTDTVLPQEDLIEEATEPPRVDPPAEEAPPTADASAEASPDLSTEAASSGRDLPSSKGVEHDDEKRNDRETAQVAAFLMNDDDIVAMSFTLTLHGDNTFEYLWKQKRAGARPMEHKVELFGTWSKPVLNRDRYGERDNRLFLDTARARFTRLANYDPTTGVWRQTLRTLTRNGEDFVVCGHNDRGLPPIRLVFAVMDGNVLESAGLAFPHDIVSNSISSRILSGLTKKAANKLGTPLDVMTDRWLPCRKLCLKQLPSATISHAFNPLLAYLHLPQPLHPLSPRRLADTLRKRGEAAARAAE</sequence>
<gene>
    <name evidence="2" type="ORF">ACHHYP_13642</name>
</gene>
<dbReference type="EMBL" id="JNBR01000131">
    <property type="protein sequence ID" value="OQR96779.1"/>
    <property type="molecule type" value="Genomic_DNA"/>
</dbReference>
<feature type="compositionally biased region" description="Basic and acidic residues" evidence="1">
    <location>
        <begin position="132"/>
        <end position="142"/>
    </location>
</feature>
<organism evidence="2 3">
    <name type="scientific">Achlya hypogyna</name>
    <name type="common">Oomycete</name>
    <name type="synonym">Protoachlya hypogyna</name>
    <dbReference type="NCBI Taxonomy" id="1202772"/>
    <lineage>
        <taxon>Eukaryota</taxon>
        <taxon>Sar</taxon>
        <taxon>Stramenopiles</taxon>
        <taxon>Oomycota</taxon>
        <taxon>Saprolegniomycetes</taxon>
        <taxon>Saprolegniales</taxon>
        <taxon>Achlyaceae</taxon>
        <taxon>Achlya</taxon>
    </lineage>
</organism>
<comment type="caution">
    <text evidence="2">The sequence shown here is derived from an EMBL/GenBank/DDBJ whole genome shotgun (WGS) entry which is preliminary data.</text>
</comment>
<evidence type="ECO:0000313" key="2">
    <source>
        <dbReference type="EMBL" id="OQR96779.1"/>
    </source>
</evidence>
<feature type="compositionally biased region" description="Pro residues" evidence="1">
    <location>
        <begin position="53"/>
        <end position="69"/>
    </location>
</feature>
<dbReference type="AlphaFoldDB" id="A0A1V9ZFK3"/>
<feature type="region of interest" description="Disordered" evidence="1">
    <location>
        <begin position="89"/>
        <end position="142"/>
    </location>
</feature>
<dbReference type="Proteomes" id="UP000243579">
    <property type="component" value="Unassembled WGS sequence"/>
</dbReference>